<dbReference type="EMBL" id="JAQIZT010000005">
    <property type="protein sequence ID" value="KAJ6998420.1"/>
    <property type="molecule type" value="Genomic_DNA"/>
</dbReference>
<reference evidence="1" key="1">
    <citation type="journal article" date="2023" name="Mol. Ecol. Resour.">
        <title>Chromosome-level genome assembly of a triploid poplar Populus alba 'Berolinensis'.</title>
        <authorList>
            <person name="Chen S."/>
            <person name="Yu Y."/>
            <person name="Wang X."/>
            <person name="Wang S."/>
            <person name="Zhang T."/>
            <person name="Zhou Y."/>
            <person name="He R."/>
            <person name="Meng N."/>
            <person name="Wang Y."/>
            <person name="Liu W."/>
            <person name="Liu Z."/>
            <person name="Liu J."/>
            <person name="Guo Q."/>
            <person name="Huang H."/>
            <person name="Sederoff R.R."/>
            <person name="Wang G."/>
            <person name="Qu G."/>
            <person name="Chen S."/>
        </authorList>
    </citation>
    <scope>NUCLEOTIDE SEQUENCE</scope>
    <source>
        <strain evidence="1">SC-2020</strain>
    </source>
</reference>
<comment type="caution">
    <text evidence="1">The sequence shown here is derived from an EMBL/GenBank/DDBJ whole genome shotgun (WGS) entry which is preliminary data.</text>
</comment>
<sequence length="23" mass="2556">MTPVFADVEVPSNDFEQIPDFAS</sequence>
<evidence type="ECO:0000313" key="2">
    <source>
        <dbReference type="Proteomes" id="UP001164929"/>
    </source>
</evidence>
<dbReference type="AlphaFoldDB" id="A0AAD6QYC1"/>
<protein>
    <submittedName>
        <fullName evidence="1">Uncharacterized protein</fullName>
    </submittedName>
</protein>
<keyword evidence="2" id="KW-1185">Reference proteome</keyword>
<name>A0AAD6QYC1_9ROSI</name>
<organism evidence="1 2">
    <name type="scientific">Populus alba x Populus x berolinensis</name>
    <dbReference type="NCBI Taxonomy" id="444605"/>
    <lineage>
        <taxon>Eukaryota</taxon>
        <taxon>Viridiplantae</taxon>
        <taxon>Streptophyta</taxon>
        <taxon>Embryophyta</taxon>
        <taxon>Tracheophyta</taxon>
        <taxon>Spermatophyta</taxon>
        <taxon>Magnoliopsida</taxon>
        <taxon>eudicotyledons</taxon>
        <taxon>Gunneridae</taxon>
        <taxon>Pentapetalae</taxon>
        <taxon>rosids</taxon>
        <taxon>fabids</taxon>
        <taxon>Malpighiales</taxon>
        <taxon>Salicaceae</taxon>
        <taxon>Saliceae</taxon>
        <taxon>Populus</taxon>
    </lineage>
</organism>
<dbReference type="Proteomes" id="UP001164929">
    <property type="component" value="Chromosome 5"/>
</dbReference>
<gene>
    <name evidence="1" type="ORF">NC653_014567</name>
</gene>
<proteinExistence type="predicted"/>
<evidence type="ECO:0000313" key="1">
    <source>
        <dbReference type="EMBL" id="KAJ6998420.1"/>
    </source>
</evidence>
<accession>A0AAD6QYC1</accession>